<proteinExistence type="inferred from homology"/>
<gene>
    <name evidence="4" type="ORF">DGI_3186</name>
</gene>
<keyword evidence="1 3" id="KW-0547">Nucleotide-binding</keyword>
<comment type="similarity">
    <text evidence="2 3">Belongs to the YajQ family.</text>
</comment>
<sequence>MPSFDIVSKIDLQELDNAINNVKKEIQTRYDFKTGRAEIDLNKKDKKVTLLASDDMKLRAMQEMLASHLVRRKLDPRCMEFADPEDASGNAIRVVATLREGVNKETGQKIVKLIKASGIKVQPAIQDEQVRVTGKKIDELQAVIALLGQETFDRPLQFENMKR</sequence>
<dbReference type="GO" id="GO:0005829">
    <property type="term" value="C:cytosol"/>
    <property type="evidence" value="ECO:0007669"/>
    <property type="project" value="TreeGrafter"/>
</dbReference>
<reference evidence="5" key="2">
    <citation type="submission" date="2013-07" db="EMBL/GenBank/DDBJ databases">
        <authorList>
            <person name="Morais-Silva F.O."/>
            <person name="Rezende A.M."/>
            <person name="Pimentel C."/>
            <person name="Resende D.M."/>
            <person name="Santos C.I."/>
            <person name="Clemente C."/>
            <person name="de Oliveira L.M."/>
            <person name="da Silva S.M."/>
            <person name="Costa D.A."/>
            <person name="Varela-Raposo A."/>
            <person name="Horacio E.C.A."/>
            <person name="Matos M."/>
            <person name="Flores O."/>
            <person name="Ruiz J.C."/>
            <person name="Rodrigues-Pousada C."/>
        </authorList>
    </citation>
    <scope>NUCLEOTIDE SEQUENCE [LARGE SCALE GENOMIC DNA]</scope>
    <source>
        <strain evidence="5">ATCC 19364 / DSM 1382 / NCIMB 9332 / VKM B-1759</strain>
    </source>
</reference>
<keyword evidence="5" id="KW-1185">Reference proteome</keyword>
<evidence type="ECO:0000256" key="1">
    <source>
        <dbReference type="ARBA" id="ARBA00022741"/>
    </source>
</evidence>
<dbReference type="HAMAP" id="MF_00632">
    <property type="entry name" value="UPF0234"/>
    <property type="match status" value="1"/>
</dbReference>
<dbReference type="OrthoDB" id="9801447at2"/>
<name>T2GE68_MEGG1</name>
<dbReference type="PANTHER" id="PTHR30476">
    <property type="entry name" value="UPF0234 PROTEIN YAJQ"/>
    <property type="match status" value="1"/>
</dbReference>
<dbReference type="InterPro" id="IPR007551">
    <property type="entry name" value="YajQ/Smlt4090-like"/>
</dbReference>
<dbReference type="eggNOG" id="COG1666">
    <property type="taxonomic scope" value="Bacteria"/>
</dbReference>
<accession>T2GE68</accession>
<dbReference type="Gene3D" id="3.30.70.860">
    <property type="match status" value="1"/>
</dbReference>
<organism evidence="4 5">
    <name type="scientific">Megalodesulfovibrio gigas (strain ATCC 19364 / DSM 1382 / NCIMB 9332 / VKM B-1759)</name>
    <name type="common">Desulfovibrio gigas</name>
    <dbReference type="NCBI Taxonomy" id="1121448"/>
    <lineage>
        <taxon>Bacteria</taxon>
        <taxon>Pseudomonadati</taxon>
        <taxon>Thermodesulfobacteriota</taxon>
        <taxon>Desulfovibrionia</taxon>
        <taxon>Desulfovibrionales</taxon>
        <taxon>Desulfovibrionaceae</taxon>
        <taxon>Megalodesulfovibrio</taxon>
    </lineage>
</organism>
<evidence type="ECO:0000313" key="5">
    <source>
        <dbReference type="Proteomes" id="UP000016587"/>
    </source>
</evidence>
<dbReference type="EMBL" id="CP006585">
    <property type="protein sequence ID" value="AGW14895.1"/>
    <property type="molecule type" value="Genomic_DNA"/>
</dbReference>
<dbReference type="CDD" id="cd11740">
    <property type="entry name" value="YajQ_like"/>
    <property type="match status" value="1"/>
</dbReference>
<comment type="function">
    <text evidence="3">Nucleotide-binding protein.</text>
</comment>
<dbReference type="GO" id="GO:0000166">
    <property type="term" value="F:nucleotide binding"/>
    <property type="evidence" value="ECO:0007669"/>
    <property type="project" value="UniProtKB-UniRule"/>
</dbReference>
<dbReference type="Gene3D" id="3.30.70.990">
    <property type="entry name" value="YajQ-like, domain 2"/>
    <property type="match status" value="1"/>
</dbReference>
<evidence type="ECO:0000256" key="3">
    <source>
        <dbReference type="HAMAP-Rule" id="MF_00632"/>
    </source>
</evidence>
<evidence type="ECO:0000313" key="4">
    <source>
        <dbReference type="EMBL" id="AGW14895.1"/>
    </source>
</evidence>
<dbReference type="Proteomes" id="UP000016587">
    <property type="component" value="Chromosome"/>
</dbReference>
<dbReference type="InterPro" id="IPR035570">
    <property type="entry name" value="UPF0234_N"/>
</dbReference>
<dbReference type="SUPFAM" id="SSF89963">
    <property type="entry name" value="YajQ-like"/>
    <property type="match status" value="2"/>
</dbReference>
<dbReference type="STRING" id="1121448.DGI_3186"/>
<reference evidence="4 5" key="1">
    <citation type="journal article" date="2013" name="J. Bacteriol.">
        <title>Roles of HynAB and Ech, the only two hydrogenases found in the model sulfate reducer Desulfovibrio gigas.</title>
        <authorList>
            <person name="Morais-Silva F.O."/>
            <person name="Santos C.I."/>
            <person name="Rodrigues R."/>
            <person name="Pereira I.A."/>
            <person name="Rodrigues-Pousada C."/>
        </authorList>
    </citation>
    <scope>NUCLEOTIDE SEQUENCE [LARGE SCALE GENOMIC DNA]</scope>
    <source>
        <strain evidence="5">ATCC 19364 / DSM 1382 / NCIMB 9332 / VKM B-1759</strain>
    </source>
</reference>
<dbReference type="AlphaFoldDB" id="T2GE68"/>
<dbReference type="Pfam" id="PF04461">
    <property type="entry name" value="YajQ"/>
    <property type="match status" value="1"/>
</dbReference>
<dbReference type="KEGG" id="dgg:DGI_3186"/>
<dbReference type="InterPro" id="IPR036183">
    <property type="entry name" value="YajQ-like_sf"/>
</dbReference>
<dbReference type="RefSeq" id="WP_021761988.1">
    <property type="nucleotide sequence ID" value="NC_022444.1"/>
</dbReference>
<protein>
    <recommendedName>
        <fullName evidence="3">Nucleotide-binding protein DGI_3186</fullName>
    </recommendedName>
</protein>
<dbReference type="InterPro" id="IPR035571">
    <property type="entry name" value="UPF0234-like_C"/>
</dbReference>
<evidence type="ECO:0000256" key="2">
    <source>
        <dbReference type="ARBA" id="ARBA00093450"/>
    </source>
</evidence>
<dbReference type="NCBIfam" id="NF003819">
    <property type="entry name" value="PRK05412.1"/>
    <property type="match status" value="1"/>
</dbReference>
<dbReference type="PANTHER" id="PTHR30476:SF0">
    <property type="entry name" value="UPF0234 PROTEIN YAJQ"/>
    <property type="match status" value="1"/>
</dbReference>
<dbReference type="PATRIC" id="fig|1121448.10.peg.3144"/>
<dbReference type="HOGENOM" id="CLU_099839_1_0_7"/>